<reference evidence="2" key="1">
    <citation type="journal article" date="2007" name="PLoS ONE">
        <title>The first genome sequence of an elite grapevine cultivar (Pinot noir Vitis vinifera L.): coping with a highly heterozygous genome.</title>
        <authorList>
            <person name="Velasco R."/>
            <person name="Zharkikh A."/>
            <person name="Troggio M."/>
            <person name="Cartwright D.A."/>
            <person name="Cestaro A."/>
            <person name="Pruss D."/>
            <person name="Pindo M."/>
            <person name="FitzGerald L.M."/>
            <person name="Vezzulli S."/>
            <person name="Reid J."/>
            <person name="Malacarne G."/>
            <person name="Iliev D."/>
            <person name="Coppola G."/>
            <person name="Wardell B."/>
            <person name="Micheletti D."/>
            <person name="Macalma T."/>
            <person name="Facci M."/>
            <person name="Mitchell J.T."/>
            <person name="Perazzolli M."/>
            <person name="Eldredge G."/>
            <person name="Gatto P."/>
            <person name="Oyzerski R."/>
            <person name="Moretto M."/>
            <person name="Gutin N."/>
            <person name="Stefanini M."/>
            <person name="Chen Y."/>
            <person name="Segala C."/>
            <person name="Davenport C."/>
            <person name="Dematte L."/>
            <person name="Mraz A."/>
            <person name="Battilana J."/>
            <person name="Stormo K."/>
            <person name="Costa F."/>
            <person name="Tao Q."/>
            <person name="Si-Ammour A."/>
            <person name="Harkins T."/>
            <person name="Lackey A."/>
            <person name="Perbost C."/>
            <person name="Taillon B."/>
            <person name="Stella A."/>
            <person name="Solovyev V."/>
            <person name="Fawcett J.A."/>
            <person name="Sterck L."/>
            <person name="Vandepoele K."/>
            <person name="Grando S.M."/>
            <person name="Toppo S."/>
            <person name="Moser C."/>
            <person name="Lanchbury J."/>
            <person name="Bogden R."/>
            <person name="Skolnick M."/>
            <person name="Sgaramella V."/>
            <person name="Bhatnagar S.K."/>
            <person name="Fontana P."/>
            <person name="Gutin A."/>
            <person name="Van de Peer Y."/>
            <person name="Salamini F."/>
            <person name="Viola R."/>
        </authorList>
    </citation>
    <scope>NUCLEOTIDE SEQUENCE</scope>
</reference>
<dbReference type="AlphaFoldDB" id="A5AH27"/>
<protein>
    <recommendedName>
        <fullName evidence="1">J domain-containing protein</fullName>
    </recommendedName>
</protein>
<evidence type="ECO:0000313" key="2">
    <source>
        <dbReference type="EMBL" id="CAN62468.1"/>
    </source>
</evidence>
<dbReference type="CDD" id="cd06257">
    <property type="entry name" value="DnaJ"/>
    <property type="match status" value="1"/>
</dbReference>
<dbReference type="PANTHER" id="PTHR44137">
    <property type="entry name" value="BNAC03G44070D PROTEIN"/>
    <property type="match status" value="1"/>
</dbReference>
<dbReference type="InterPro" id="IPR036869">
    <property type="entry name" value="J_dom_sf"/>
</dbReference>
<accession>A5AH27</accession>
<feature type="domain" description="J" evidence="1">
    <location>
        <begin position="53"/>
        <end position="139"/>
    </location>
</feature>
<dbReference type="PROSITE" id="PS50076">
    <property type="entry name" value="DNAJ_2"/>
    <property type="match status" value="1"/>
</dbReference>
<gene>
    <name evidence="2" type="ORF">VITISV_016048</name>
</gene>
<dbReference type="PANTHER" id="PTHR44137:SF13">
    <property type="entry name" value="CHAPERONE DNAJ-DOMAIN SUPERFAMILY PROTEIN"/>
    <property type="match status" value="1"/>
</dbReference>
<dbReference type="Gene3D" id="1.10.287.110">
    <property type="entry name" value="DnaJ domain"/>
    <property type="match status" value="1"/>
</dbReference>
<sequence length="289" mass="33807">MPGVKINAFVSPFPPNLRFPFVCQWEELEKNRQISKPSWCWKLSPFPHAPLPALTSILTRELNRLSSTGTVFLEYVSWVVFLDSFEAIFSGFESLQLHPDKNKHPKAEIAFKLVSEVGALPAYACLSDDVKRRTFDSERWRSFCRDCNRIPYTACNPSANSGSAKLKPLNPTNWSRYYKVFRGLRDIRDRLKEEARVIENCFKTNAASREEFPLFNPSDYQFQGYPHHRPLFYKKTESLWYLPGSRVTENYLRSNVTSRKESPLFNPSDYLHQGYPHYRTRSYQKPGIW</sequence>
<dbReference type="InterPro" id="IPR001623">
    <property type="entry name" value="DnaJ_domain"/>
</dbReference>
<dbReference type="Pfam" id="PF00226">
    <property type="entry name" value="DnaJ"/>
    <property type="match status" value="1"/>
</dbReference>
<evidence type="ECO:0000259" key="1">
    <source>
        <dbReference type="PROSITE" id="PS50076"/>
    </source>
</evidence>
<proteinExistence type="predicted"/>
<dbReference type="SUPFAM" id="SSF46565">
    <property type="entry name" value="Chaperone J-domain"/>
    <property type="match status" value="1"/>
</dbReference>
<name>A5AH27_VITVI</name>
<dbReference type="ExpressionAtlas" id="A5AH27">
    <property type="expression patterns" value="baseline"/>
</dbReference>
<dbReference type="EMBL" id="AM426654">
    <property type="protein sequence ID" value="CAN62468.1"/>
    <property type="molecule type" value="Genomic_DNA"/>
</dbReference>
<organism evidence="2">
    <name type="scientific">Vitis vinifera</name>
    <name type="common">Grape</name>
    <dbReference type="NCBI Taxonomy" id="29760"/>
    <lineage>
        <taxon>Eukaryota</taxon>
        <taxon>Viridiplantae</taxon>
        <taxon>Streptophyta</taxon>
        <taxon>Embryophyta</taxon>
        <taxon>Tracheophyta</taxon>
        <taxon>Spermatophyta</taxon>
        <taxon>Magnoliopsida</taxon>
        <taxon>eudicotyledons</taxon>
        <taxon>Gunneridae</taxon>
        <taxon>Pentapetalae</taxon>
        <taxon>rosids</taxon>
        <taxon>Vitales</taxon>
        <taxon>Vitaceae</taxon>
        <taxon>Viteae</taxon>
        <taxon>Vitis</taxon>
    </lineage>
</organism>